<keyword evidence="7" id="KW-1185">Reference proteome</keyword>
<comment type="caution">
    <text evidence="6">The sequence shown here is derived from an EMBL/GenBank/DDBJ whole genome shotgun (WGS) entry which is preliminary data.</text>
</comment>
<evidence type="ECO:0000256" key="3">
    <source>
        <dbReference type="ARBA" id="ARBA00023136"/>
    </source>
</evidence>
<reference evidence="6 7" key="1">
    <citation type="submission" date="2020-05" db="EMBL/GenBank/DDBJ databases">
        <title>Aquincola sp. isolate from soil.</title>
        <authorList>
            <person name="Han J."/>
            <person name="Kim D.-U."/>
        </authorList>
    </citation>
    <scope>NUCLEOTIDE SEQUENCE [LARGE SCALE GENOMIC DNA]</scope>
    <source>
        <strain evidence="6 7">S2</strain>
    </source>
</reference>
<evidence type="ECO:0000256" key="4">
    <source>
        <dbReference type="SAM" id="Phobius"/>
    </source>
</evidence>
<evidence type="ECO:0000256" key="2">
    <source>
        <dbReference type="ARBA" id="ARBA00022989"/>
    </source>
</evidence>
<feature type="transmembrane region" description="Helical" evidence="4">
    <location>
        <begin position="140"/>
        <end position="161"/>
    </location>
</feature>
<keyword evidence="2 4" id="KW-1133">Transmembrane helix</keyword>
<dbReference type="Gene3D" id="1.20.1250.20">
    <property type="entry name" value="MFS general substrate transporter like domains"/>
    <property type="match status" value="1"/>
</dbReference>
<dbReference type="InterPro" id="IPR036259">
    <property type="entry name" value="MFS_trans_sf"/>
</dbReference>
<feature type="transmembrane region" description="Helical" evidence="4">
    <location>
        <begin position="345"/>
        <end position="363"/>
    </location>
</feature>
<dbReference type="InterPro" id="IPR020846">
    <property type="entry name" value="MFS_dom"/>
</dbReference>
<dbReference type="PANTHER" id="PTHR23526:SF4">
    <property type="entry name" value="INTEGRAL MEMBRANE TRANSPORT PROTEIN"/>
    <property type="match status" value="1"/>
</dbReference>
<dbReference type="Pfam" id="PF07690">
    <property type="entry name" value="MFS_1"/>
    <property type="match status" value="1"/>
</dbReference>
<feature type="transmembrane region" description="Helical" evidence="4">
    <location>
        <begin position="224"/>
        <end position="245"/>
    </location>
</feature>
<feature type="transmembrane region" description="Helical" evidence="4">
    <location>
        <begin position="369"/>
        <end position="390"/>
    </location>
</feature>
<protein>
    <submittedName>
        <fullName evidence="6">MFS transporter</fullName>
    </submittedName>
</protein>
<keyword evidence="1 4" id="KW-0812">Transmembrane</keyword>
<dbReference type="SUPFAM" id="SSF103473">
    <property type="entry name" value="MFS general substrate transporter"/>
    <property type="match status" value="1"/>
</dbReference>
<name>A0ABX2EPW6_9BURK</name>
<dbReference type="PANTHER" id="PTHR23526">
    <property type="entry name" value="INTEGRAL MEMBRANE TRANSPORT PROTEIN-RELATED"/>
    <property type="match status" value="1"/>
</dbReference>
<evidence type="ECO:0000256" key="1">
    <source>
        <dbReference type="ARBA" id="ARBA00022692"/>
    </source>
</evidence>
<dbReference type="InterPro" id="IPR011701">
    <property type="entry name" value="MFS"/>
</dbReference>
<accession>A0ABX2EPW6</accession>
<feature type="domain" description="Major facilitator superfamily (MFS) profile" evidence="5">
    <location>
        <begin position="220"/>
        <end position="392"/>
    </location>
</feature>
<evidence type="ECO:0000313" key="6">
    <source>
        <dbReference type="EMBL" id="NRF70700.1"/>
    </source>
</evidence>
<feature type="transmembrane region" description="Helical" evidence="4">
    <location>
        <begin position="285"/>
        <end position="304"/>
    </location>
</feature>
<feature type="transmembrane region" description="Helical" evidence="4">
    <location>
        <begin position="108"/>
        <end position="128"/>
    </location>
</feature>
<feature type="transmembrane region" description="Helical" evidence="4">
    <location>
        <begin position="85"/>
        <end position="102"/>
    </location>
</feature>
<proteinExistence type="predicted"/>
<dbReference type="InterPro" id="IPR052528">
    <property type="entry name" value="Sugar_transport-like"/>
</dbReference>
<gene>
    <name evidence="6" type="ORF">HLB44_27210</name>
</gene>
<feature type="transmembrane region" description="Helical" evidence="4">
    <location>
        <begin position="167"/>
        <end position="190"/>
    </location>
</feature>
<dbReference type="RefSeq" id="WP_173130350.1">
    <property type="nucleotide sequence ID" value="NZ_JABRWJ010000009.1"/>
</dbReference>
<feature type="transmembrane region" description="Helical" evidence="4">
    <location>
        <begin position="52"/>
        <end position="73"/>
    </location>
</feature>
<feature type="transmembrane region" description="Helical" evidence="4">
    <location>
        <begin position="21"/>
        <end position="40"/>
    </location>
</feature>
<feature type="transmembrane region" description="Helical" evidence="4">
    <location>
        <begin position="251"/>
        <end position="273"/>
    </location>
</feature>
<organism evidence="6 7">
    <name type="scientific">Pseudaquabacterium terrae</name>
    <dbReference type="NCBI Taxonomy" id="2732868"/>
    <lineage>
        <taxon>Bacteria</taxon>
        <taxon>Pseudomonadati</taxon>
        <taxon>Pseudomonadota</taxon>
        <taxon>Betaproteobacteria</taxon>
        <taxon>Burkholderiales</taxon>
        <taxon>Sphaerotilaceae</taxon>
        <taxon>Pseudaquabacterium</taxon>
    </lineage>
</organism>
<dbReference type="PROSITE" id="PS50850">
    <property type="entry name" value="MFS"/>
    <property type="match status" value="1"/>
</dbReference>
<feature type="transmembrane region" description="Helical" evidence="4">
    <location>
        <begin position="310"/>
        <end position="333"/>
    </location>
</feature>
<dbReference type="Proteomes" id="UP000737171">
    <property type="component" value="Unassembled WGS sequence"/>
</dbReference>
<keyword evidence="3 4" id="KW-0472">Membrane</keyword>
<evidence type="ECO:0000313" key="7">
    <source>
        <dbReference type="Proteomes" id="UP000737171"/>
    </source>
</evidence>
<dbReference type="EMBL" id="JABRWJ010000009">
    <property type="protein sequence ID" value="NRF70700.1"/>
    <property type="molecule type" value="Genomic_DNA"/>
</dbReference>
<sequence length="392" mass="39707">MASSSIDPRPHLRPHPLGHHALVLLCVLAHTALTGARVAVSLQALALGAPALGFGLLLASFAIVPTLGSLAIGRWIDRIGTRRPLLLGLAAQVSGLAAAALAPQSLVGLGAAAVLGGGGYSMALLALQSQLGRRDEPQRSAAFASFGIGTSVSIGLGPFIAGHGLSSAGAAFTFALLGLLPLAAAVGAGFGRRHLHARRGSAASQRAAAAAGGAVLRDPALRRILIADLLMALGWNANGFLLPLYATQQGWSAATVGDLGAAFGLGVGLVRLGSAAWRRRVGDWTTIRTTLISAGGCFALLPLLPALTWALLLQFVLGVGLGIALPSVMALLHAQSPAERQAETLGLRIVMLNASYLAVPLLLGGLGAAAGVSMLLWSLGGSLSIGAVWFRR</sequence>
<evidence type="ECO:0000259" key="5">
    <source>
        <dbReference type="PROSITE" id="PS50850"/>
    </source>
</evidence>